<dbReference type="PROSITE" id="PS50887">
    <property type="entry name" value="GGDEF"/>
    <property type="match status" value="1"/>
</dbReference>
<keyword evidence="1" id="KW-0812">Transmembrane</keyword>
<dbReference type="RefSeq" id="WP_193530065.1">
    <property type="nucleotide sequence ID" value="NZ_JADCJZ010000002.1"/>
</dbReference>
<keyword evidence="1" id="KW-1133">Transmembrane helix</keyword>
<sequence length="224" mass="23947">MTNAWQVAAVVGWSAAGAAAVALVALRRRWAAELERFRAVSERDALCGVYNKGALVSLVSDLFGRRGTRLRGTLLLVDIDRFKDVNDEFGHAEGDEILRAVGEALSRGFRAGDIVGRFGGDEFMVFAEGLVDPATIGEKVAALREATREAGLAHVGRPVTCSVGALVIDGRAATYDAALRQADAALYEAKRSGRDRHVTVAYEEPICPAAGERRTGAREASFDV</sequence>
<reference evidence="3 4" key="1">
    <citation type="submission" date="2020-10" db="EMBL/GenBank/DDBJ databases">
        <title>ChiBAC.</title>
        <authorList>
            <person name="Zenner C."/>
            <person name="Hitch T.C.A."/>
            <person name="Clavel T."/>
        </authorList>
    </citation>
    <scope>NUCLEOTIDE SEQUENCE [LARGE SCALE GENOMIC DNA]</scope>
    <source>
        <strain evidence="3 4">DSM 107455</strain>
    </source>
</reference>
<keyword evidence="1" id="KW-0472">Membrane</keyword>
<dbReference type="NCBIfam" id="TIGR00254">
    <property type="entry name" value="GGDEF"/>
    <property type="match status" value="1"/>
</dbReference>
<dbReference type="PANTHER" id="PTHR45138:SF9">
    <property type="entry name" value="DIGUANYLATE CYCLASE DGCM-RELATED"/>
    <property type="match status" value="1"/>
</dbReference>
<dbReference type="SUPFAM" id="SSF55073">
    <property type="entry name" value="Nucleotide cyclase"/>
    <property type="match status" value="1"/>
</dbReference>
<comment type="caution">
    <text evidence="3">The sequence shown here is derived from an EMBL/GenBank/DDBJ whole genome shotgun (WGS) entry which is preliminary data.</text>
</comment>
<dbReference type="InterPro" id="IPR043128">
    <property type="entry name" value="Rev_trsase/Diguanyl_cyclase"/>
</dbReference>
<dbReference type="InterPro" id="IPR000160">
    <property type="entry name" value="GGDEF_dom"/>
</dbReference>
<evidence type="ECO:0000259" key="2">
    <source>
        <dbReference type="PROSITE" id="PS50887"/>
    </source>
</evidence>
<organism evidence="3 4">
    <name type="scientific">Thermophilibacter gallinarum</name>
    <dbReference type="NCBI Taxonomy" id="2779357"/>
    <lineage>
        <taxon>Bacteria</taxon>
        <taxon>Bacillati</taxon>
        <taxon>Actinomycetota</taxon>
        <taxon>Coriobacteriia</taxon>
        <taxon>Coriobacteriales</taxon>
        <taxon>Atopobiaceae</taxon>
        <taxon>Thermophilibacter</taxon>
    </lineage>
</organism>
<feature type="transmembrane region" description="Helical" evidence="1">
    <location>
        <begin position="6"/>
        <end position="26"/>
    </location>
</feature>
<feature type="domain" description="GGDEF" evidence="2">
    <location>
        <begin position="70"/>
        <end position="202"/>
    </location>
</feature>
<dbReference type="InterPro" id="IPR050469">
    <property type="entry name" value="Diguanylate_Cyclase"/>
</dbReference>
<dbReference type="SMART" id="SM00267">
    <property type="entry name" value="GGDEF"/>
    <property type="match status" value="1"/>
</dbReference>
<evidence type="ECO:0000313" key="3">
    <source>
        <dbReference type="EMBL" id="MBE5024526.1"/>
    </source>
</evidence>
<accession>A0ABR9QTX4</accession>
<dbReference type="EMBL" id="JADCJZ010000002">
    <property type="protein sequence ID" value="MBE5024526.1"/>
    <property type="molecule type" value="Genomic_DNA"/>
</dbReference>
<dbReference type="PANTHER" id="PTHR45138">
    <property type="entry name" value="REGULATORY COMPONENTS OF SENSORY TRANSDUCTION SYSTEM"/>
    <property type="match status" value="1"/>
</dbReference>
<proteinExistence type="predicted"/>
<dbReference type="Proteomes" id="UP001194273">
    <property type="component" value="Unassembled WGS sequence"/>
</dbReference>
<gene>
    <name evidence="3" type="ORF">INF26_06645</name>
</gene>
<dbReference type="Gene3D" id="3.30.70.270">
    <property type="match status" value="1"/>
</dbReference>
<dbReference type="CDD" id="cd01949">
    <property type="entry name" value="GGDEF"/>
    <property type="match status" value="1"/>
</dbReference>
<evidence type="ECO:0000256" key="1">
    <source>
        <dbReference type="SAM" id="Phobius"/>
    </source>
</evidence>
<dbReference type="Pfam" id="PF00990">
    <property type="entry name" value="GGDEF"/>
    <property type="match status" value="1"/>
</dbReference>
<name>A0ABR9QTX4_9ACTN</name>
<keyword evidence="4" id="KW-1185">Reference proteome</keyword>
<evidence type="ECO:0000313" key="4">
    <source>
        <dbReference type="Proteomes" id="UP001194273"/>
    </source>
</evidence>
<protein>
    <submittedName>
        <fullName evidence="3">GGDEF domain-containing protein</fullName>
    </submittedName>
</protein>
<dbReference type="InterPro" id="IPR029787">
    <property type="entry name" value="Nucleotide_cyclase"/>
</dbReference>